<reference evidence="3 4" key="1">
    <citation type="journal article" date="2012" name="Stand. Genomic Sci.">
        <title>Genome sequence of the orange-pigmented seawater bacterium Owenweeksia hongkongensis type strain (UST20020801(T)).</title>
        <authorList>
            <person name="Riedel T."/>
            <person name="Held B."/>
            <person name="Nolan M."/>
            <person name="Lucas S."/>
            <person name="Lapidus A."/>
            <person name="Tice H."/>
            <person name="Del Rio T.G."/>
            <person name="Cheng J.F."/>
            <person name="Han C."/>
            <person name="Tapia R."/>
            <person name="Goodwin L.A."/>
            <person name="Pitluck S."/>
            <person name="Liolios K."/>
            <person name="Mavromatis K."/>
            <person name="Pagani I."/>
            <person name="Ivanova N."/>
            <person name="Mikhailova N."/>
            <person name="Pati A."/>
            <person name="Chen A."/>
            <person name="Palaniappan K."/>
            <person name="Rohde M."/>
            <person name="Tindall B.J."/>
            <person name="Detter J.C."/>
            <person name="Goker M."/>
            <person name="Woyke T."/>
            <person name="Bristow J."/>
            <person name="Eisen J.A."/>
            <person name="Markowitz V."/>
            <person name="Hugenholtz P."/>
            <person name="Klenk H.P."/>
            <person name="Kyrpides N.C."/>
        </authorList>
    </citation>
    <scope>NUCLEOTIDE SEQUENCE</scope>
    <source>
        <strain evidence="4">DSM 17368 / JCM 12287 / NRRL B-23963</strain>
    </source>
</reference>
<dbReference type="EMBL" id="CP003156">
    <property type="protein sequence ID" value="AEV32643.1"/>
    <property type="molecule type" value="Genomic_DNA"/>
</dbReference>
<dbReference type="eggNOG" id="COG0612">
    <property type="taxonomic scope" value="Bacteria"/>
</dbReference>
<evidence type="ECO:0000259" key="2">
    <source>
        <dbReference type="Pfam" id="PF05193"/>
    </source>
</evidence>
<evidence type="ECO:0000256" key="1">
    <source>
        <dbReference type="SAM" id="SignalP"/>
    </source>
</evidence>
<keyword evidence="1" id="KW-0732">Signal</keyword>
<dbReference type="Gene3D" id="2.50.20.10">
    <property type="entry name" value="Lipoprotein localisation LolA/LolB/LppX"/>
    <property type="match status" value="1"/>
</dbReference>
<dbReference type="InterPro" id="IPR007863">
    <property type="entry name" value="Peptidase_M16_C"/>
</dbReference>
<protein>
    <submittedName>
        <fullName evidence="3">Putative Zn-dependent peptidase</fullName>
    </submittedName>
</protein>
<dbReference type="AlphaFoldDB" id="G8R003"/>
<sequence length="689" mass="75986">MKKILSIAFALMLALGANAQLDRSKRPEPGPAPKLDFGKYKLYELKNGLKIIVVEDHKLPRLSMNLIVDRDPIQEGDKAGYVSLAGEMLRQGTTNLTKSQLDEEIDFIGANLNTGSASIYTSGLSKYAEKLFSLTADVALNPSFPEEEFEKLKKQTISGLESAKDDPSAVSTNAFNAVLYGKDHPYGEMTTVSTVEKVSLEDCKTYYNNYWVPNNTYIAVVGDIKAKDAKKLIQKYFGEWEMGNVAENVFEKPAEPAATEVSFVNKSSSVQSVVALGNVIELKPGAEDVIKLQLANQILGGGSLGRLFQNIREDKGYTYGAYSSYDDDELIGEFGAQASVRNEVTDSAIVEFLAEFKKLQTEPVSEEELEGAKNYIIGSFGRSLESPQTVARFALNVQRYNLDEDYYKDYLTKLQALTAQDVMDAANKYIKTNAMHIVVVGKGTEVAENLEQFGTVTFYDEEGNETGPPSTPIPAGLTADSVVNMYIKALGGKENLNKVKDVAIYYDAAVSGAPMKISAVSMKKRPNKFKMELSAEGMGTLNKTIFDGKKASMSGMQGAQDIEGEELEEIKKQGEFYPELNYLSDQYTLKLTHMDKVGEEEVYVMEVTDKEENTSVEYYSAKTGLKLKEESTEEGPQGPMTVSQTYGDYKAVKGVMFPHTMVMDQGQQIKLTVTDLKVNSGLKDSEFTK</sequence>
<dbReference type="KEGG" id="oho:Oweho_1655"/>
<feature type="chain" id="PRO_5003515287" evidence="1">
    <location>
        <begin position="20"/>
        <end position="689"/>
    </location>
</feature>
<name>G8R003_OWEHD</name>
<dbReference type="Gene3D" id="3.30.830.10">
    <property type="entry name" value="Metalloenzyme, LuxS/M16 peptidase-like"/>
    <property type="match status" value="2"/>
</dbReference>
<dbReference type="HOGENOM" id="CLU_009902_6_1_10"/>
<gene>
    <name evidence="3" type="ordered locus">Oweho_1655</name>
</gene>
<dbReference type="InterPro" id="IPR011249">
    <property type="entry name" value="Metalloenz_LuxS/M16"/>
</dbReference>
<keyword evidence="4" id="KW-1185">Reference proteome</keyword>
<dbReference type="SUPFAM" id="SSF63411">
    <property type="entry name" value="LuxS/MPP-like metallohydrolase"/>
    <property type="match status" value="2"/>
</dbReference>
<dbReference type="STRING" id="926562.Oweho_1655"/>
<dbReference type="InterPro" id="IPR050361">
    <property type="entry name" value="MPP/UQCRC_Complex"/>
</dbReference>
<organism evidence="3 4">
    <name type="scientific">Owenweeksia hongkongensis (strain DSM 17368 / CIP 108786 / JCM 12287 / NRRL B-23963 / UST20020801)</name>
    <dbReference type="NCBI Taxonomy" id="926562"/>
    <lineage>
        <taxon>Bacteria</taxon>
        <taxon>Pseudomonadati</taxon>
        <taxon>Bacteroidota</taxon>
        <taxon>Flavobacteriia</taxon>
        <taxon>Flavobacteriales</taxon>
        <taxon>Owenweeksiaceae</taxon>
        <taxon>Owenweeksia</taxon>
    </lineage>
</organism>
<evidence type="ECO:0000313" key="4">
    <source>
        <dbReference type="Proteomes" id="UP000005631"/>
    </source>
</evidence>
<evidence type="ECO:0000313" key="3">
    <source>
        <dbReference type="EMBL" id="AEV32643.1"/>
    </source>
</evidence>
<dbReference type="Pfam" id="PF05193">
    <property type="entry name" value="Peptidase_M16_C"/>
    <property type="match status" value="1"/>
</dbReference>
<proteinExistence type="predicted"/>
<feature type="signal peptide" evidence="1">
    <location>
        <begin position="1"/>
        <end position="19"/>
    </location>
</feature>
<accession>G8R003</accession>
<dbReference type="PANTHER" id="PTHR11851:SF224">
    <property type="entry name" value="PROCESSING PROTEASE"/>
    <property type="match status" value="1"/>
</dbReference>
<feature type="domain" description="Peptidase M16 C-terminal" evidence="2">
    <location>
        <begin position="197"/>
        <end position="374"/>
    </location>
</feature>
<dbReference type="PANTHER" id="PTHR11851">
    <property type="entry name" value="METALLOPROTEASE"/>
    <property type="match status" value="1"/>
</dbReference>
<dbReference type="RefSeq" id="WP_014201999.1">
    <property type="nucleotide sequence ID" value="NC_016599.1"/>
</dbReference>
<dbReference type="GO" id="GO:0046872">
    <property type="term" value="F:metal ion binding"/>
    <property type="evidence" value="ECO:0007669"/>
    <property type="project" value="InterPro"/>
</dbReference>
<dbReference type="OrthoDB" id="9811314at2"/>
<dbReference type="Proteomes" id="UP000005631">
    <property type="component" value="Chromosome"/>
</dbReference>